<organism evidence="1">
    <name type="scientific">Arundo donax</name>
    <name type="common">Giant reed</name>
    <name type="synonym">Donax arundinaceus</name>
    <dbReference type="NCBI Taxonomy" id="35708"/>
    <lineage>
        <taxon>Eukaryota</taxon>
        <taxon>Viridiplantae</taxon>
        <taxon>Streptophyta</taxon>
        <taxon>Embryophyta</taxon>
        <taxon>Tracheophyta</taxon>
        <taxon>Spermatophyta</taxon>
        <taxon>Magnoliopsida</taxon>
        <taxon>Liliopsida</taxon>
        <taxon>Poales</taxon>
        <taxon>Poaceae</taxon>
        <taxon>PACMAD clade</taxon>
        <taxon>Arundinoideae</taxon>
        <taxon>Arundineae</taxon>
        <taxon>Arundo</taxon>
    </lineage>
</organism>
<accession>A0A0A9AE71</accession>
<sequence length="38" mass="4411">MSFKIGAYELQVEVNWTRNTDTRQKNVWKSLGSTPVLL</sequence>
<reference evidence="1" key="1">
    <citation type="submission" date="2014-09" db="EMBL/GenBank/DDBJ databases">
        <authorList>
            <person name="Magalhaes I.L.F."/>
            <person name="Oliveira U."/>
            <person name="Santos F.R."/>
            <person name="Vidigal T.H.D.A."/>
            <person name="Brescovit A.D."/>
            <person name="Santos A.J."/>
        </authorList>
    </citation>
    <scope>NUCLEOTIDE SEQUENCE</scope>
    <source>
        <tissue evidence="1">Shoot tissue taken approximately 20 cm above the soil surface</tissue>
    </source>
</reference>
<protein>
    <submittedName>
        <fullName evidence="1">Uncharacterized protein</fullName>
    </submittedName>
</protein>
<proteinExistence type="predicted"/>
<evidence type="ECO:0000313" key="1">
    <source>
        <dbReference type="EMBL" id="JAD45397.1"/>
    </source>
</evidence>
<dbReference type="AlphaFoldDB" id="A0A0A9AE71"/>
<dbReference type="EMBL" id="GBRH01252498">
    <property type="protein sequence ID" value="JAD45397.1"/>
    <property type="molecule type" value="Transcribed_RNA"/>
</dbReference>
<name>A0A0A9AE71_ARUDO</name>
<reference evidence="1" key="2">
    <citation type="journal article" date="2015" name="Data Brief">
        <title>Shoot transcriptome of the giant reed, Arundo donax.</title>
        <authorList>
            <person name="Barrero R.A."/>
            <person name="Guerrero F.D."/>
            <person name="Moolhuijzen P."/>
            <person name="Goolsby J.A."/>
            <person name="Tidwell J."/>
            <person name="Bellgard S.E."/>
            <person name="Bellgard M.I."/>
        </authorList>
    </citation>
    <scope>NUCLEOTIDE SEQUENCE</scope>
    <source>
        <tissue evidence="1">Shoot tissue taken approximately 20 cm above the soil surface</tissue>
    </source>
</reference>